<dbReference type="Gene3D" id="2.60.40.640">
    <property type="match status" value="1"/>
</dbReference>
<accession>A0A060SM36</accession>
<feature type="compositionally biased region" description="Polar residues" evidence="1">
    <location>
        <begin position="464"/>
        <end position="476"/>
    </location>
</feature>
<dbReference type="SMART" id="SM01017">
    <property type="entry name" value="Arrestin_C"/>
    <property type="match status" value="1"/>
</dbReference>
<reference evidence="3" key="1">
    <citation type="submission" date="2014-01" db="EMBL/GenBank/DDBJ databases">
        <title>The genome of the white-rot fungus Pycnoporus cinnabarinus: a basidiomycete model with a versatile arsenal for lignocellulosic biomass breakdown.</title>
        <authorList>
            <person name="Levasseur A."/>
            <person name="Lomascolo A."/>
            <person name="Ruiz-Duenas F.J."/>
            <person name="Uzan E."/>
            <person name="Piumi F."/>
            <person name="Kues U."/>
            <person name="Ram A.F.J."/>
            <person name="Murat C."/>
            <person name="Haon M."/>
            <person name="Benoit I."/>
            <person name="Arfi Y."/>
            <person name="Chevret D."/>
            <person name="Drula E."/>
            <person name="Kwon M.J."/>
            <person name="Gouret P."/>
            <person name="Lesage-Meessen L."/>
            <person name="Lombard V."/>
            <person name="Mariette J."/>
            <person name="Noirot C."/>
            <person name="Park J."/>
            <person name="Patyshakuliyeva A."/>
            <person name="Wieneger R.A.B."/>
            <person name="Wosten H.A.B."/>
            <person name="Martin F."/>
            <person name="Coutinho P.M."/>
            <person name="de Vries R."/>
            <person name="Martinez A.T."/>
            <person name="Klopp C."/>
            <person name="Pontarotti P."/>
            <person name="Henrissat B."/>
            <person name="Record E."/>
        </authorList>
    </citation>
    <scope>NUCLEOTIDE SEQUENCE [LARGE SCALE GENOMIC DNA]</scope>
    <source>
        <strain evidence="3">BRFM137</strain>
    </source>
</reference>
<dbReference type="HOGENOM" id="CLU_017707_0_0_1"/>
<dbReference type="SUPFAM" id="SSF81296">
    <property type="entry name" value="E set domains"/>
    <property type="match status" value="1"/>
</dbReference>
<dbReference type="Pfam" id="PF02752">
    <property type="entry name" value="Arrestin_C"/>
    <property type="match status" value="1"/>
</dbReference>
<dbReference type="Proteomes" id="UP000029665">
    <property type="component" value="Unassembled WGS sequence"/>
</dbReference>
<evidence type="ECO:0000256" key="1">
    <source>
        <dbReference type="SAM" id="MobiDB-lite"/>
    </source>
</evidence>
<dbReference type="AlphaFoldDB" id="A0A060SM36"/>
<dbReference type="EMBL" id="CCBP010000121">
    <property type="protein sequence ID" value="CDO73478.1"/>
    <property type="molecule type" value="Genomic_DNA"/>
</dbReference>
<dbReference type="GO" id="GO:0070086">
    <property type="term" value="P:ubiquitin-dependent endocytosis"/>
    <property type="evidence" value="ECO:0007669"/>
    <property type="project" value="TreeGrafter"/>
</dbReference>
<dbReference type="PANTHER" id="PTHR11188">
    <property type="entry name" value="ARRESTIN DOMAIN CONTAINING PROTEIN"/>
    <property type="match status" value="1"/>
</dbReference>
<feature type="domain" description="Arrestin C-terminal-like" evidence="2">
    <location>
        <begin position="261"/>
        <end position="420"/>
    </location>
</feature>
<dbReference type="GO" id="GO:0005829">
    <property type="term" value="C:cytosol"/>
    <property type="evidence" value="ECO:0007669"/>
    <property type="project" value="TreeGrafter"/>
</dbReference>
<evidence type="ECO:0000313" key="3">
    <source>
        <dbReference type="EMBL" id="CDO73478.1"/>
    </source>
</evidence>
<protein>
    <recommendedName>
        <fullName evidence="2">Arrestin C-terminal-like domain-containing protein</fullName>
    </recommendedName>
</protein>
<feature type="region of interest" description="Disordered" evidence="1">
    <location>
        <begin position="447"/>
        <end position="533"/>
    </location>
</feature>
<evidence type="ECO:0000259" key="2">
    <source>
        <dbReference type="SMART" id="SM01017"/>
    </source>
</evidence>
<keyword evidence="4" id="KW-1185">Reference proteome</keyword>
<feature type="compositionally biased region" description="Pro residues" evidence="1">
    <location>
        <begin position="508"/>
        <end position="524"/>
    </location>
</feature>
<gene>
    <name evidence="3" type="ORF">BN946_scf185013.g113</name>
</gene>
<dbReference type="STRING" id="5643.A0A060SM36"/>
<dbReference type="InterPro" id="IPR014752">
    <property type="entry name" value="Arrestin-like_C"/>
</dbReference>
<dbReference type="GO" id="GO:0030674">
    <property type="term" value="F:protein-macromolecule adaptor activity"/>
    <property type="evidence" value="ECO:0007669"/>
    <property type="project" value="TreeGrafter"/>
</dbReference>
<dbReference type="GO" id="GO:0031625">
    <property type="term" value="F:ubiquitin protein ligase binding"/>
    <property type="evidence" value="ECO:0007669"/>
    <property type="project" value="TreeGrafter"/>
</dbReference>
<dbReference type="OMA" id="RVIGFEC"/>
<organism evidence="3 4">
    <name type="scientific">Pycnoporus cinnabarinus</name>
    <name type="common">Cinnabar-red polypore</name>
    <name type="synonym">Trametes cinnabarina</name>
    <dbReference type="NCBI Taxonomy" id="5643"/>
    <lineage>
        <taxon>Eukaryota</taxon>
        <taxon>Fungi</taxon>
        <taxon>Dikarya</taxon>
        <taxon>Basidiomycota</taxon>
        <taxon>Agaricomycotina</taxon>
        <taxon>Agaricomycetes</taxon>
        <taxon>Polyporales</taxon>
        <taxon>Polyporaceae</taxon>
        <taxon>Trametes</taxon>
    </lineage>
</organism>
<dbReference type="PANTHER" id="PTHR11188:SF17">
    <property type="entry name" value="FI21816P1"/>
    <property type="match status" value="1"/>
</dbReference>
<dbReference type="GO" id="GO:0005886">
    <property type="term" value="C:plasma membrane"/>
    <property type="evidence" value="ECO:0007669"/>
    <property type="project" value="TreeGrafter"/>
</dbReference>
<proteinExistence type="predicted"/>
<sequence length="649" mass="69481">MPSAARSATSESSFSRHDSLFSFGVPSSRNAAELKSFLGNSNSRLKPGAAVLPLQKDLTKCDKGSSAVSLEQAKARARVEVDIVLENDCCVEGGYLRGFIKVRVRRRHKKEDPVLLADGKIRVIGFESIPGASDRHTFYQRASSLRTVTDKYAGIFDSQPDPEGFSHALEGVHVLPFAMHLPADSEFGAPKGMPYLQAGVTIRYIAMISVKVKDSKTGKRSIAHFYRDCQIWPRLELATVLARAPRPIQASTARSLSVMGGGNKVKLTAVLPRIAWLAGQRCYVHLSVANDTKKTVKGLTLTLVKTTTLFRPKPALDYGHRSSADPDACQTTTTHKVVAESILEKSQGVAKGHASAQGWWTGVSGGQDAEFSHYVLIPSDALSVARARLIEVEYSIRVSLRAGPLASDVQVTLPLRVVNFMSLDPLCIPSAPLLSTDGSYARLVPRATSDEEGSAGTKEDKETSAGSGTESATVSVTADREMTQQSPGFLEGRNRRSSSAILQVVNPDSPPPDAAAHAPPPRPPCASDSENSLYSTDSSASAFSCYGRSNAAPVGLNLGNLELSDAAGSDDEVDFVLRSAHPEVPAAVGPQPSGRSHIPSEKVAGWQSSVRSAYRDTHGRMSDASIVRGRIAVFEERVKTSEENGAAYV</sequence>
<dbReference type="InterPro" id="IPR014756">
    <property type="entry name" value="Ig_E-set"/>
</dbReference>
<dbReference type="InterPro" id="IPR011022">
    <property type="entry name" value="Arrestin_C-like"/>
</dbReference>
<dbReference type="InterPro" id="IPR050357">
    <property type="entry name" value="Arrestin_domain-protein"/>
</dbReference>
<name>A0A060SM36_PYCCI</name>
<comment type="caution">
    <text evidence="3">The sequence shown here is derived from an EMBL/GenBank/DDBJ whole genome shotgun (WGS) entry which is preliminary data.</text>
</comment>
<evidence type="ECO:0000313" key="4">
    <source>
        <dbReference type="Proteomes" id="UP000029665"/>
    </source>
</evidence>
<dbReference type="OrthoDB" id="298939at2759"/>